<keyword evidence="2" id="KW-1185">Reference proteome</keyword>
<evidence type="ECO:0000313" key="1">
    <source>
        <dbReference type="EMBL" id="BES84104.1"/>
    </source>
</evidence>
<dbReference type="AlphaFoldDB" id="A0AAN0K9L7"/>
<gene>
    <name evidence="1" type="ORF">PEC302110_12010</name>
</gene>
<reference evidence="2" key="1">
    <citation type="journal article" date="2024" name="Int. J. Syst. Evol. Microbiol.">
        <title>Pectobacterium araliae sp. nov., a pathogen causing bacterial soft rot of Japanese angelica tree in Japan.</title>
        <authorList>
            <person name="Sawada H."/>
            <person name="Someya N."/>
            <person name="Morohoshi T."/>
            <person name="Ono M."/>
            <person name="Satou M."/>
        </authorList>
    </citation>
    <scope>NUCLEOTIDE SEQUENCE [LARGE SCALE GENOMIC DNA]</scope>
    <source>
        <strain evidence="2">MAFF 302110</strain>
    </source>
</reference>
<name>A0AAN0K9L7_9GAMM</name>
<sequence length="74" mass="7686">MTLSIVSGGLFVCLIPTMLSEIGVAGMSRMLGPTADPGLGAKRRRAQPLFAYLYGASAPEAGKRHPGKTVPSLD</sequence>
<dbReference type="EMBL" id="AP028908">
    <property type="protein sequence ID" value="BES84104.1"/>
    <property type="molecule type" value="Genomic_DNA"/>
</dbReference>
<organism evidence="1 2">
    <name type="scientific">Pectobacterium araliae</name>
    <dbReference type="NCBI Taxonomy" id="3073862"/>
    <lineage>
        <taxon>Bacteria</taxon>
        <taxon>Pseudomonadati</taxon>
        <taxon>Pseudomonadota</taxon>
        <taxon>Gammaproteobacteria</taxon>
        <taxon>Enterobacterales</taxon>
        <taxon>Pectobacteriaceae</taxon>
        <taxon>Pectobacterium</taxon>
    </lineage>
</organism>
<accession>A0AAN0K9L7</accession>
<dbReference type="KEGG" id="parl:PEC302110_12010"/>
<protein>
    <submittedName>
        <fullName evidence="1">Uncharacterized protein</fullName>
    </submittedName>
</protein>
<dbReference type="Proteomes" id="UP001377830">
    <property type="component" value="Chromosome"/>
</dbReference>
<evidence type="ECO:0000313" key="2">
    <source>
        <dbReference type="Proteomes" id="UP001377830"/>
    </source>
</evidence>
<proteinExistence type="predicted"/>